<dbReference type="InterPro" id="IPR023213">
    <property type="entry name" value="CAT-like_dom_sf"/>
</dbReference>
<dbReference type="GO" id="GO:0016746">
    <property type="term" value="F:acyltransferase activity"/>
    <property type="evidence" value="ECO:0007669"/>
    <property type="project" value="UniProtKB-KW"/>
</dbReference>
<evidence type="ECO:0000313" key="3">
    <source>
        <dbReference type="EMBL" id="QMT02391.1"/>
    </source>
</evidence>
<dbReference type="EMBL" id="CP059491">
    <property type="protein sequence ID" value="QMT02391.1"/>
    <property type="molecule type" value="Genomic_DNA"/>
</dbReference>
<dbReference type="Gene3D" id="3.30.559.10">
    <property type="entry name" value="Chloramphenicol acetyltransferase-like domain"/>
    <property type="match status" value="1"/>
</dbReference>
<evidence type="ECO:0000259" key="2">
    <source>
        <dbReference type="Pfam" id="PF00668"/>
    </source>
</evidence>
<evidence type="ECO:0000256" key="1">
    <source>
        <dbReference type="SAM" id="MobiDB-lite"/>
    </source>
</evidence>
<dbReference type="RefSeq" id="WP_188329591.1">
    <property type="nucleotide sequence ID" value="NZ_CP059491.1"/>
</dbReference>
<dbReference type="KEGG" id="gji:H1R19_04320"/>
<proteinExistence type="predicted"/>
<keyword evidence="4" id="KW-1185">Reference proteome</keyword>
<name>A0A7D7R115_9ACTN</name>
<sequence length="485" mass="51965">MTRTLQFTPSAPGFGEPGALTPRLRPHLVGGRIVEWELRDAERVAGASHRWGEGVSFLQSDHLATMADKRTRGEDHTGFLTAATRFDVPLDQEAMSRALTDFVRRHEELRAHYRAGPTGPERWVAPPECFEIVVADRTPVVVGDAELGAFVGRRASESARAELIPGSWWGAATADDGFTFFVATDHAHGDGYSSALALIEIATLYRAHAAGETAELAPAGTFGEAVLDERAAAAALDSADQRLDVWRNALVANDGRAPRCPLELGLTDENPQPGVALEQWLLDPAMLAACDNRIASDGGSFAGLLYAALATRHRELTGESQFFVSTVLATRGSGHQWTQGWLCNFAPIVVAVPDCGDASFDDLVRAATDSVRVARRAATVPAHAVLAKLAAEGVFRGLDGSPYMVSYTDLGRLPVGDDPALPAMQTFSGVGATRNANLWFTRTEAGLVVRSHVPDNEVARASIVEHLARVGAILTDYARDARSAR</sequence>
<gene>
    <name evidence="3" type="ORF">H1R19_04320</name>
</gene>
<accession>A0A7D7R115</accession>
<protein>
    <submittedName>
        <fullName evidence="3">Acyltransferase</fullName>
    </submittedName>
</protein>
<feature type="domain" description="Condensation" evidence="2">
    <location>
        <begin position="79"/>
        <end position="390"/>
    </location>
</feature>
<keyword evidence="3" id="KW-0012">Acyltransferase</keyword>
<evidence type="ECO:0000313" key="4">
    <source>
        <dbReference type="Proteomes" id="UP000515663"/>
    </source>
</evidence>
<feature type="region of interest" description="Disordered" evidence="1">
    <location>
        <begin position="1"/>
        <end position="20"/>
    </location>
</feature>
<dbReference type="Proteomes" id="UP000515663">
    <property type="component" value="Chromosome"/>
</dbReference>
<keyword evidence="3" id="KW-0808">Transferase</keyword>
<dbReference type="InterPro" id="IPR001242">
    <property type="entry name" value="Condensation_dom"/>
</dbReference>
<dbReference type="GO" id="GO:0008610">
    <property type="term" value="P:lipid biosynthetic process"/>
    <property type="evidence" value="ECO:0007669"/>
    <property type="project" value="UniProtKB-ARBA"/>
</dbReference>
<dbReference type="SUPFAM" id="SSF52777">
    <property type="entry name" value="CoA-dependent acyltransferases"/>
    <property type="match status" value="2"/>
</dbReference>
<dbReference type="AlphaFoldDB" id="A0A7D7R115"/>
<dbReference type="Gene3D" id="3.30.559.30">
    <property type="entry name" value="Nonribosomal peptide synthetase, condensation domain"/>
    <property type="match status" value="1"/>
</dbReference>
<reference evidence="4" key="1">
    <citation type="submission" date="2020-07" db="EMBL/GenBank/DDBJ databases">
        <title>novel species isolated from the respiratory tract of Marmot.</title>
        <authorList>
            <person name="Zhang G."/>
        </authorList>
    </citation>
    <scope>NUCLEOTIDE SEQUENCE [LARGE SCALE GENOMIC DNA]</scope>
    <source>
        <strain evidence="4">686</strain>
    </source>
</reference>
<organism evidence="3 4">
    <name type="scientific">Gordonia jinghuaiqii</name>
    <dbReference type="NCBI Taxonomy" id="2758710"/>
    <lineage>
        <taxon>Bacteria</taxon>
        <taxon>Bacillati</taxon>
        <taxon>Actinomycetota</taxon>
        <taxon>Actinomycetes</taxon>
        <taxon>Mycobacteriales</taxon>
        <taxon>Gordoniaceae</taxon>
        <taxon>Gordonia</taxon>
    </lineage>
</organism>
<dbReference type="Pfam" id="PF00668">
    <property type="entry name" value="Condensation"/>
    <property type="match status" value="1"/>
</dbReference>